<dbReference type="PANTHER" id="PTHR47566:SF1">
    <property type="entry name" value="PROTEIN NUD1"/>
    <property type="match status" value="1"/>
</dbReference>
<feature type="compositionally biased region" description="Basic and acidic residues" evidence="3">
    <location>
        <begin position="1023"/>
        <end position="1036"/>
    </location>
</feature>
<feature type="region of interest" description="Disordered" evidence="3">
    <location>
        <begin position="995"/>
        <end position="1086"/>
    </location>
</feature>
<name>A0A6A6PTI7_9PEZI</name>
<feature type="compositionally biased region" description="Polar residues" evidence="3">
    <location>
        <begin position="93"/>
        <end position="102"/>
    </location>
</feature>
<feature type="compositionally biased region" description="Basic and acidic residues" evidence="3">
    <location>
        <begin position="816"/>
        <end position="836"/>
    </location>
</feature>
<feature type="compositionally biased region" description="Polar residues" evidence="3">
    <location>
        <begin position="920"/>
        <end position="950"/>
    </location>
</feature>
<sequence>MSSRVAPWLDGLDDAWVAPQKPLSSNNATAEPPFDSSASLESSLSRIPRPSLGTHSSLSRQDAGTQRKRDVLAPLSRNEGNTLRRQHAPVQIRGSQSFSEASDGSLPACGTVQQRSKSASPSKRQETLEWKRRLVHGQIGYGDHTDLFGPTGLENIFTPSKGTENAEPKPKNRLRWLQKSDMSMPSSPPPWPPGSQSPYEISEDAAEDSIVDAVHLDVEPSYAMDEYASFRSNPFDLESPAHINAHLARTSSGLSNGPSSPNKAFLEPTQDDIAQSRTVSGQTELEQEDFSPVYISKHTTVTGQVNYAPLDSHLVKQLQNGHVNHERTSEDYREDDEADEGFEEESPQREPSAFTDGPQSGVEVADENVSFSENLPTGSPLPSLGSNVQFERGGYSRQGSFKQRPLSPSPSGIDESINADASGLLSPHILPRHPPPAPTPPEIPTTPVQGEEPKSRSSGSPLKLFGAHDTFTNNRLLRRISELHPDGTLRQAASNGGPKLIVQPRDFSEPPSFGSGELDGHVFDAEITITSASDSDKARSDGSPGSDVLAPGSKIPLGFQFDAASPPIVDTFKMKRKHSKQSAPTSKHSTVEKGAAPHAAHGPMVAEVALRADLSVEQDRDYADGKRPPTSPFKDPTPKRRRTLHASELENGIHTINEAYQNQLHEAASGRKRKDARHGDLQNTADPQTLAQRKILRPRNPTPSQRRWQRITAELREAAEEFAEQEPEKLEAVMEQLESSMVSEDPPTLQQQAHTLASEVAAFTLRVQRPSDDYGKRKRSVTTQDFLDEAMMVMNLIRAKARPQSNLGSVEESDGDEFHQSVRLDGSREADSRPPSREGSGWRPRAPKQTDARVISHLRKFQEKEDVDDTNFIANSIASLQVDADEGVNAEVVVVDKDANIRITGPLHRRHKQDEATDSRPVSQRSLGSTLQTQNSAGTSTGQTMATVSTRKSENVGTLAPDAVAHLIGEEVGGMTFDKDQQRWVRVPKSPEKVHGSFLELPSNVTSDDDPFREISDLPVDEPNERKNLSSSERRGGQSTIEAIESQRPPPAEVRTVSEETVISRPVTRDGAHVHHNHSSSVPSKYTAFASSQQAEKVETRATSWSDEEMARMASLGHGKQHSVMQEPVQPLPQEVDTADYAEAMVDEDEYQPDIADTTLPDETELSAQDSDVDDAEDLDQVSPELLPFRPSSMKRGPVRDLSLRTRTITKKFHAHVQQQSELSFIAPLPGDRVMSLSLSVSRPVSTRHQRNQVTEWESSPSKGASSFILSDLPEFTVHEEDEERPSERALANRLAHHAAMEVNDRYAVAVKELVKILTDVNEGEPFWEDLKQLDLRSRSLNSLYGLSDFCTGVQDMIVSDNMLQDLQGMPFTIRRLDVTCNRLSSLTSWNHLMNLQYLDISGNSLDSLNALNCLVHLRELRADDNKIEDLSGVFKLDGLLKIRARRNNLQSVSFQSCNLGRLASMDLCDNQITSIDGLERLPSLTELKLDNNIVGNSINQAHRLSKLRSLSMKNCNISQLEAGWYPNVTNLNVDDNQLCRINGVEDLQNLHTLSMRRQVLPVGSVLSILESRVEAAVILLSGNQMPTLRLPHSLLNLRHLELASAGLQELPSDFGLRVPNVRTLNLNFNNLQDIRPILNILNLEGLSVCGNRLQRLRKSVATFGKMPMLRALDVRDNPLTHGLYANLASTICRHTSLIRRVRDTAREDSEEEEEVAAMEKARFELPPGDLGEDERHRALMADDTLLRRRVYEIMLANGCRQLESLDGLSFNRDKAARRDAVCDRLHELGVIRKSGQGDVDALE</sequence>
<dbReference type="SUPFAM" id="SSF52058">
    <property type="entry name" value="L domain-like"/>
    <property type="match status" value="1"/>
</dbReference>
<keyword evidence="2" id="KW-0677">Repeat</keyword>
<feature type="compositionally biased region" description="Acidic residues" evidence="3">
    <location>
        <begin position="332"/>
        <end position="345"/>
    </location>
</feature>
<dbReference type="GO" id="GO:0061499">
    <property type="term" value="C:outer plaque of mitotic spindle pole body"/>
    <property type="evidence" value="ECO:0007669"/>
    <property type="project" value="TreeGrafter"/>
</dbReference>
<evidence type="ECO:0000256" key="2">
    <source>
        <dbReference type="ARBA" id="ARBA00022737"/>
    </source>
</evidence>
<dbReference type="InterPro" id="IPR001611">
    <property type="entry name" value="Leu-rich_rpt"/>
</dbReference>
<feature type="compositionally biased region" description="Polar residues" evidence="3">
    <location>
        <begin position="53"/>
        <end position="64"/>
    </location>
</feature>
<feature type="compositionally biased region" description="Pro residues" evidence="3">
    <location>
        <begin position="432"/>
        <end position="444"/>
    </location>
</feature>
<evidence type="ECO:0000256" key="3">
    <source>
        <dbReference type="SAM" id="MobiDB-lite"/>
    </source>
</evidence>
<evidence type="ECO:0000256" key="1">
    <source>
        <dbReference type="ARBA" id="ARBA00022614"/>
    </source>
</evidence>
<proteinExistence type="predicted"/>
<dbReference type="EMBL" id="MU001635">
    <property type="protein sequence ID" value="KAF2483001.1"/>
    <property type="molecule type" value="Genomic_DNA"/>
</dbReference>
<protein>
    <recommendedName>
        <fullName evidence="6">Leucine-rich repeat protein</fullName>
    </recommendedName>
</protein>
<evidence type="ECO:0008006" key="6">
    <source>
        <dbReference type="Google" id="ProtNLM"/>
    </source>
</evidence>
<dbReference type="Gene3D" id="3.80.10.10">
    <property type="entry name" value="Ribonuclease Inhibitor"/>
    <property type="match status" value="3"/>
</dbReference>
<feature type="region of interest" description="Disordered" evidence="3">
    <location>
        <begin position="666"/>
        <end position="707"/>
    </location>
</feature>
<accession>A0A6A6PTI7</accession>
<dbReference type="GO" id="GO:1902412">
    <property type="term" value="P:regulation of mitotic cytokinesis"/>
    <property type="evidence" value="ECO:0007669"/>
    <property type="project" value="TreeGrafter"/>
</dbReference>
<feature type="region of interest" description="Disordered" evidence="3">
    <location>
        <begin position="1"/>
        <end position="128"/>
    </location>
</feature>
<feature type="region of interest" description="Disordered" evidence="3">
    <location>
        <begin position="317"/>
        <end position="467"/>
    </location>
</feature>
<dbReference type="InterPro" id="IPR032675">
    <property type="entry name" value="LRR_dom_sf"/>
</dbReference>
<feature type="region of interest" description="Disordered" evidence="3">
    <location>
        <begin position="619"/>
        <end position="642"/>
    </location>
</feature>
<feature type="region of interest" description="Disordered" evidence="3">
    <location>
        <begin position="802"/>
        <end position="851"/>
    </location>
</feature>
<dbReference type="InterPro" id="IPR052574">
    <property type="entry name" value="CDIRP"/>
</dbReference>
<organism evidence="4 5">
    <name type="scientific">Neohortaea acidophila</name>
    <dbReference type="NCBI Taxonomy" id="245834"/>
    <lineage>
        <taxon>Eukaryota</taxon>
        <taxon>Fungi</taxon>
        <taxon>Dikarya</taxon>
        <taxon>Ascomycota</taxon>
        <taxon>Pezizomycotina</taxon>
        <taxon>Dothideomycetes</taxon>
        <taxon>Dothideomycetidae</taxon>
        <taxon>Mycosphaerellales</taxon>
        <taxon>Teratosphaeriaceae</taxon>
        <taxon>Neohortaea</taxon>
    </lineage>
</organism>
<feature type="compositionally biased region" description="Polar residues" evidence="3">
    <location>
        <begin position="111"/>
        <end position="122"/>
    </location>
</feature>
<feature type="compositionally biased region" description="Low complexity" evidence="3">
    <location>
        <begin position="36"/>
        <end position="45"/>
    </location>
</feature>
<feature type="region of interest" description="Disordered" evidence="3">
    <location>
        <begin position="574"/>
        <end position="603"/>
    </location>
</feature>
<feature type="compositionally biased region" description="Polar residues" evidence="3">
    <location>
        <begin position="681"/>
        <end position="691"/>
    </location>
</feature>
<feature type="region of interest" description="Disordered" evidence="3">
    <location>
        <begin position="489"/>
        <end position="554"/>
    </location>
</feature>
<evidence type="ECO:0000313" key="5">
    <source>
        <dbReference type="Proteomes" id="UP000799767"/>
    </source>
</evidence>
<dbReference type="InterPro" id="IPR003591">
    <property type="entry name" value="Leu-rich_rpt_typical-subtyp"/>
</dbReference>
<feature type="region of interest" description="Disordered" evidence="3">
    <location>
        <begin position="905"/>
        <end position="954"/>
    </location>
</feature>
<feature type="region of interest" description="Disordered" evidence="3">
    <location>
        <begin position="143"/>
        <end position="206"/>
    </location>
</feature>
<dbReference type="OrthoDB" id="7451790at2759"/>
<gene>
    <name evidence="4" type="ORF">BDY17DRAFT_139362</name>
</gene>
<feature type="compositionally biased region" description="Pro residues" evidence="3">
    <location>
        <begin position="186"/>
        <end position="195"/>
    </location>
</feature>
<dbReference type="PANTHER" id="PTHR47566">
    <property type="match status" value="1"/>
</dbReference>
<dbReference type="RefSeq" id="XP_033589571.1">
    <property type="nucleotide sequence ID" value="XM_033729492.1"/>
</dbReference>
<dbReference type="PROSITE" id="PS51450">
    <property type="entry name" value="LRR"/>
    <property type="match status" value="4"/>
</dbReference>
<dbReference type="GO" id="GO:0031028">
    <property type="term" value="P:septation initiation signaling"/>
    <property type="evidence" value="ECO:0007669"/>
    <property type="project" value="TreeGrafter"/>
</dbReference>
<dbReference type="SMART" id="SM00369">
    <property type="entry name" value="LRR_TYP"/>
    <property type="match status" value="7"/>
</dbReference>
<dbReference type="Proteomes" id="UP000799767">
    <property type="component" value="Unassembled WGS sequence"/>
</dbReference>
<dbReference type="GeneID" id="54470494"/>
<keyword evidence="5" id="KW-1185">Reference proteome</keyword>
<reference evidence="4" key="1">
    <citation type="journal article" date="2020" name="Stud. Mycol.">
        <title>101 Dothideomycetes genomes: a test case for predicting lifestyles and emergence of pathogens.</title>
        <authorList>
            <person name="Haridas S."/>
            <person name="Albert R."/>
            <person name="Binder M."/>
            <person name="Bloem J."/>
            <person name="Labutti K."/>
            <person name="Salamov A."/>
            <person name="Andreopoulos B."/>
            <person name="Baker S."/>
            <person name="Barry K."/>
            <person name="Bills G."/>
            <person name="Bluhm B."/>
            <person name="Cannon C."/>
            <person name="Castanera R."/>
            <person name="Culley D."/>
            <person name="Daum C."/>
            <person name="Ezra D."/>
            <person name="Gonzalez J."/>
            <person name="Henrissat B."/>
            <person name="Kuo A."/>
            <person name="Liang C."/>
            <person name="Lipzen A."/>
            <person name="Lutzoni F."/>
            <person name="Magnuson J."/>
            <person name="Mondo S."/>
            <person name="Nolan M."/>
            <person name="Ohm R."/>
            <person name="Pangilinan J."/>
            <person name="Park H.-J."/>
            <person name="Ramirez L."/>
            <person name="Alfaro M."/>
            <person name="Sun H."/>
            <person name="Tritt A."/>
            <person name="Yoshinaga Y."/>
            <person name="Zwiers L.-H."/>
            <person name="Turgeon B."/>
            <person name="Goodwin S."/>
            <person name="Spatafora J."/>
            <person name="Crous P."/>
            <person name="Grigoriev I."/>
        </authorList>
    </citation>
    <scope>NUCLEOTIDE SEQUENCE</scope>
    <source>
        <strain evidence="4">CBS 113389</strain>
    </source>
</reference>
<dbReference type="GO" id="GO:0035591">
    <property type="term" value="F:signaling adaptor activity"/>
    <property type="evidence" value="ECO:0007669"/>
    <property type="project" value="TreeGrafter"/>
</dbReference>
<keyword evidence="1" id="KW-0433">Leucine-rich repeat</keyword>
<evidence type="ECO:0000313" key="4">
    <source>
        <dbReference type="EMBL" id="KAF2483001.1"/>
    </source>
</evidence>